<gene>
    <name evidence="5" type="ORF">MYCIT1_LOCUS26158</name>
</gene>
<reference evidence="5" key="1">
    <citation type="submission" date="2023-11" db="EMBL/GenBank/DDBJ databases">
        <authorList>
            <person name="De Vega J J."/>
            <person name="De Vega J J."/>
        </authorList>
    </citation>
    <scope>NUCLEOTIDE SEQUENCE</scope>
</reference>
<dbReference type="Proteomes" id="UP001295794">
    <property type="component" value="Unassembled WGS sequence"/>
</dbReference>
<keyword evidence="2" id="KW-0645">Protease</keyword>
<keyword evidence="6" id="KW-1185">Reference proteome</keyword>
<dbReference type="GO" id="GO:0008234">
    <property type="term" value="F:cysteine-type peptidase activity"/>
    <property type="evidence" value="ECO:0007669"/>
    <property type="project" value="InterPro"/>
</dbReference>
<evidence type="ECO:0000313" key="6">
    <source>
        <dbReference type="Proteomes" id="UP001295794"/>
    </source>
</evidence>
<sequence>MRKLIGMTRTQWSSRRIWILDGHTEFINSEGLEGLGHWLNRQQEKNLLPKLKKAVKVLQDCRISDHELRTQWREQKAARMAPWIEVSRHFRKELDKVIALQNQIQTLETTIEDTKKTILSGGPSAELLVHLDRLEDSHASLSDQADALYSSLNIHKDLRNLAGVPAEFVKTLLIMHDLKINIQKRAVGSFYETEMLDRAVAGRSEAIGTKLYQATRKALSKRQPVLYRLINHFNSLCEQLEDEMPPHSLLPLPTQLLTKLSVLKADQSLFKDICVLPTGNKIPRWLDDSDVRDGIQSMHSLDWCREELSRLNLERGNLANVLEEERSICRQSLRTTQGFCSRFLPFHSLKCCRPYTYLPAKRPHGSNNVSNQALATFFPNQHPANASTGLPNVDADASADNYVHANASAQSQDMIQVALSAPSANLHLPTSLDEVEDEVFDGFTDTEEINIALQALNITECDDTTIPDEGLVQIDIRWDVPLTMLKYDLDLFSELQARNNSLPRSSALLPHIVVWDGSLKNYIFVPADLAHIMDPHGLLSGQCINGVAASFQALFSHVHNPHHPAARRCALLSTYELPRMRSECSDDFLWSELEAMQYWERDLWILPIHRATQQHWVLAVACVSDRRIYFFDSLALRGGFRKELKVCHSLSAIAMFTV</sequence>
<evidence type="ECO:0000313" key="5">
    <source>
        <dbReference type="EMBL" id="CAK5277265.1"/>
    </source>
</evidence>
<dbReference type="PROSITE" id="PS50600">
    <property type="entry name" value="ULP_PROTEASE"/>
    <property type="match status" value="1"/>
</dbReference>
<keyword evidence="3" id="KW-0378">Hydrolase</keyword>
<dbReference type="InterPro" id="IPR003653">
    <property type="entry name" value="Peptidase_C48_C"/>
</dbReference>
<dbReference type="Pfam" id="PF02902">
    <property type="entry name" value="Peptidase_C48"/>
    <property type="match status" value="1"/>
</dbReference>
<dbReference type="GO" id="GO:0019783">
    <property type="term" value="F:ubiquitin-like protein peptidase activity"/>
    <property type="evidence" value="ECO:0007669"/>
    <property type="project" value="UniProtKB-ARBA"/>
</dbReference>
<feature type="domain" description="Ubiquitin-like protease family profile" evidence="4">
    <location>
        <begin position="522"/>
        <end position="658"/>
    </location>
</feature>
<dbReference type="AlphaFoldDB" id="A0AAD2HLZ7"/>
<evidence type="ECO:0000256" key="1">
    <source>
        <dbReference type="ARBA" id="ARBA00005234"/>
    </source>
</evidence>
<dbReference type="EMBL" id="CAVNYO010000419">
    <property type="protein sequence ID" value="CAK5277265.1"/>
    <property type="molecule type" value="Genomic_DNA"/>
</dbReference>
<dbReference type="InterPro" id="IPR038765">
    <property type="entry name" value="Papain-like_cys_pep_sf"/>
</dbReference>
<dbReference type="PANTHER" id="PTHR33096:SF1">
    <property type="entry name" value="CXC1-LIKE CYSTEINE CLUSTER ASSOCIATED WITH KDZ TRANSPOSASES DOMAIN-CONTAINING PROTEIN"/>
    <property type="match status" value="1"/>
</dbReference>
<accession>A0AAD2HLZ7</accession>
<protein>
    <recommendedName>
        <fullName evidence="4">Ubiquitin-like protease family profile domain-containing protein</fullName>
    </recommendedName>
</protein>
<comment type="caution">
    <text evidence="5">The sequence shown here is derived from an EMBL/GenBank/DDBJ whole genome shotgun (WGS) entry which is preliminary data.</text>
</comment>
<dbReference type="GO" id="GO:0006508">
    <property type="term" value="P:proteolysis"/>
    <property type="evidence" value="ECO:0007669"/>
    <property type="project" value="UniProtKB-KW"/>
</dbReference>
<dbReference type="Gene3D" id="3.40.395.10">
    <property type="entry name" value="Adenoviral Proteinase, Chain A"/>
    <property type="match status" value="1"/>
</dbReference>
<dbReference type="SUPFAM" id="SSF54001">
    <property type="entry name" value="Cysteine proteinases"/>
    <property type="match status" value="1"/>
</dbReference>
<name>A0AAD2HLZ7_9AGAR</name>
<evidence type="ECO:0000256" key="3">
    <source>
        <dbReference type="ARBA" id="ARBA00022801"/>
    </source>
</evidence>
<organism evidence="5 6">
    <name type="scientific">Mycena citricolor</name>
    <dbReference type="NCBI Taxonomy" id="2018698"/>
    <lineage>
        <taxon>Eukaryota</taxon>
        <taxon>Fungi</taxon>
        <taxon>Dikarya</taxon>
        <taxon>Basidiomycota</taxon>
        <taxon>Agaricomycotina</taxon>
        <taxon>Agaricomycetes</taxon>
        <taxon>Agaricomycetidae</taxon>
        <taxon>Agaricales</taxon>
        <taxon>Marasmiineae</taxon>
        <taxon>Mycenaceae</taxon>
        <taxon>Mycena</taxon>
    </lineage>
</organism>
<dbReference type="PANTHER" id="PTHR33096">
    <property type="entry name" value="CXC2 DOMAIN-CONTAINING PROTEIN"/>
    <property type="match status" value="1"/>
</dbReference>
<proteinExistence type="inferred from homology"/>
<evidence type="ECO:0000256" key="2">
    <source>
        <dbReference type="ARBA" id="ARBA00022670"/>
    </source>
</evidence>
<evidence type="ECO:0000259" key="4">
    <source>
        <dbReference type="PROSITE" id="PS50600"/>
    </source>
</evidence>
<comment type="similarity">
    <text evidence="1">Belongs to the peptidase C48 family.</text>
</comment>